<feature type="region of interest" description="Disordered" evidence="4">
    <location>
        <begin position="47"/>
        <end position="68"/>
    </location>
</feature>
<dbReference type="InParanoid" id="A0A3B5Q2S3"/>
<evidence type="ECO:0000256" key="2">
    <source>
        <dbReference type="ARBA" id="ARBA00023157"/>
    </source>
</evidence>
<dbReference type="GeneTree" id="ENSGT00940000177875"/>
<organism evidence="5 6">
    <name type="scientific">Xiphophorus maculatus</name>
    <name type="common">Southern platyfish</name>
    <name type="synonym">Platypoecilus maculatus</name>
    <dbReference type="NCBI Taxonomy" id="8083"/>
    <lineage>
        <taxon>Eukaryota</taxon>
        <taxon>Metazoa</taxon>
        <taxon>Chordata</taxon>
        <taxon>Craniata</taxon>
        <taxon>Vertebrata</taxon>
        <taxon>Euteleostomi</taxon>
        <taxon>Actinopterygii</taxon>
        <taxon>Neopterygii</taxon>
        <taxon>Teleostei</taxon>
        <taxon>Neoteleostei</taxon>
        <taxon>Acanthomorphata</taxon>
        <taxon>Ovalentaria</taxon>
        <taxon>Atherinomorphae</taxon>
        <taxon>Cyprinodontiformes</taxon>
        <taxon>Poeciliidae</taxon>
        <taxon>Poeciliinae</taxon>
        <taxon>Xiphophorus</taxon>
    </lineage>
</organism>
<dbReference type="PANTHER" id="PTHR10505:SF4">
    <property type="entry name" value="ISLET AMYLOID POLYPEPTIDE"/>
    <property type="match status" value="1"/>
</dbReference>
<reference evidence="6" key="1">
    <citation type="submission" date="2012-01" db="EMBL/GenBank/DDBJ databases">
        <authorList>
            <person name="Walter R."/>
            <person name="Schartl M."/>
            <person name="Warren W."/>
        </authorList>
    </citation>
    <scope>NUCLEOTIDE SEQUENCE [LARGE SCALE GENOMIC DNA]</scope>
    <source>
        <strain evidence="6">JP 163 A</strain>
    </source>
</reference>
<evidence type="ECO:0000313" key="5">
    <source>
        <dbReference type="Ensembl" id="ENSXMAP00000026133.1"/>
    </source>
</evidence>
<feature type="disulfide bond" evidence="3">
    <location>
        <begin position="101"/>
        <end position="106"/>
    </location>
</feature>
<dbReference type="InterPro" id="IPR021116">
    <property type="entry name" value="Calcitonin/adrenomedullin"/>
</dbReference>
<dbReference type="Ensembl" id="ENSXMAT00000026056.1">
    <property type="protein sequence ID" value="ENSXMAP00000026133.1"/>
    <property type="gene ID" value="ENSXMAG00000025811.1"/>
</dbReference>
<evidence type="ECO:0000313" key="6">
    <source>
        <dbReference type="Proteomes" id="UP000002852"/>
    </source>
</evidence>
<dbReference type="Proteomes" id="UP000002852">
    <property type="component" value="Unassembled WGS sequence"/>
</dbReference>
<keyword evidence="2 3" id="KW-1015">Disulfide bond</keyword>
<dbReference type="GO" id="GO:0005615">
    <property type="term" value="C:extracellular space"/>
    <property type="evidence" value="ECO:0007669"/>
    <property type="project" value="TreeGrafter"/>
</dbReference>
<comment type="similarity">
    <text evidence="1">Belongs to the calcitonin family.</text>
</comment>
<reference evidence="5" key="4">
    <citation type="submission" date="2025-09" db="UniProtKB">
        <authorList>
            <consortium name="Ensembl"/>
        </authorList>
    </citation>
    <scope>IDENTIFICATION</scope>
    <source>
        <strain evidence="5">JP 163 A</strain>
    </source>
</reference>
<feature type="region of interest" description="Disordered" evidence="4">
    <location>
        <begin position="128"/>
        <end position="147"/>
    </location>
</feature>
<reference evidence="5" key="3">
    <citation type="submission" date="2025-08" db="UniProtKB">
        <authorList>
            <consortium name="Ensembl"/>
        </authorList>
    </citation>
    <scope>IDENTIFICATION</scope>
    <source>
        <strain evidence="5">JP 163 A</strain>
    </source>
</reference>
<evidence type="ECO:0000256" key="1">
    <source>
        <dbReference type="ARBA" id="ARBA00009222"/>
    </source>
</evidence>
<evidence type="ECO:0000256" key="3">
    <source>
        <dbReference type="PIRSR" id="PIRSR621116-50"/>
    </source>
</evidence>
<evidence type="ECO:0008006" key="7">
    <source>
        <dbReference type="Google" id="ProtNLM"/>
    </source>
</evidence>
<dbReference type="FunCoup" id="A0A3B5Q2S3">
    <property type="interactions" value="15"/>
</dbReference>
<feature type="compositionally biased region" description="Basic and acidic residues" evidence="4">
    <location>
        <begin position="52"/>
        <end position="67"/>
    </location>
</feature>
<reference evidence="6" key="2">
    <citation type="journal article" date="2013" name="Nat. Genet.">
        <title>The genome of the platyfish, Xiphophorus maculatus, provides insights into evolutionary adaptation and several complex traits.</title>
        <authorList>
            <person name="Schartl M."/>
            <person name="Walter R.B."/>
            <person name="Shen Y."/>
            <person name="Garcia T."/>
            <person name="Catchen J."/>
            <person name="Amores A."/>
            <person name="Braasch I."/>
            <person name="Chalopin D."/>
            <person name="Volff J.N."/>
            <person name="Lesch K.P."/>
            <person name="Bisazza A."/>
            <person name="Minx P."/>
            <person name="Hillier L."/>
            <person name="Wilson R.K."/>
            <person name="Fuerstenberg S."/>
            <person name="Boore J."/>
            <person name="Searle S."/>
            <person name="Postlethwait J.H."/>
            <person name="Warren W.C."/>
        </authorList>
    </citation>
    <scope>NUCLEOTIDE SEQUENCE [LARGE SCALE GENOMIC DNA]</scope>
    <source>
        <strain evidence="6">JP 163 A</strain>
    </source>
</reference>
<protein>
    <recommendedName>
        <fullName evidence="7">Calcitonin peptide-like domain-containing protein</fullName>
    </recommendedName>
</protein>
<dbReference type="STRING" id="8083.ENSXMAP00000026133"/>
<dbReference type="GO" id="GO:0005179">
    <property type="term" value="F:hormone activity"/>
    <property type="evidence" value="ECO:0007669"/>
    <property type="project" value="InterPro"/>
</dbReference>
<keyword evidence="6" id="KW-1185">Reference proteome</keyword>
<proteinExistence type="inferred from homology"/>
<dbReference type="AlphaFoldDB" id="A0A3B5Q2S3"/>
<dbReference type="Pfam" id="PF00214">
    <property type="entry name" value="Calc_CGRP_IAPP"/>
    <property type="match status" value="1"/>
</dbReference>
<accession>A0A3B5Q2S3</accession>
<evidence type="ECO:0000256" key="4">
    <source>
        <dbReference type="SAM" id="MobiDB-lite"/>
    </source>
</evidence>
<dbReference type="InterPro" id="IPR021117">
    <property type="entry name" value="Calcitonin-like"/>
</dbReference>
<name>A0A3B5Q2S3_XIPMA</name>
<dbReference type="PANTHER" id="PTHR10505">
    <property type="entry name" value="CALCITONIN-RELATED"/>
    <property type="match status" value="1"/>
</dbReference>
<sequence length="147" mass="16355">MKPFVFLQEVISTRNTMYHLRVPVFLLAALVLLRCIAAAPSLRYFSSGSSDDNDKQENALPDKESRSLPELIADPFSGLMGARPERGLTATNSHHLQKRMCKFSTCHRERLAHKLSVLAGKTGKKTTDVGKNSFGKREIHLPPAQLP</sequence>